<comment type="caution">
    <text evidence="5">The sequence shown here is derived from an EMBL/GenBank/DDBJ whole genome shotgun (WGS) entry which is preliminary data.</text>
</comment>
<feature type="coiled-coil region" evidence="3">
    <location>
        <begin position="137"/>
        <end position="164"/>
    </location>
</feature>
<dbReference type="AlphaFoldDB" id="A0A1C1CMT1"/>
<dbReference type="InterPro" id="IPR009053">
    <property type="entry name" value="Prefoldin"/>
</dbReference>
<name>A0A1C1CMT1_9EURO</name>
<evidence type="ECO:0000256" key="2">
    <source>
        <dbReference type="ARBA" id="ARBA00023186"/>
    </source>
</evidence>
<gene>
    <name evidence="5" type="ORF">CLCR_07442</name>
</gene>
<dbReference type="OrthoDB" id="10250441at2759"/>
<feature type="region of interest" description="Disordered" evidence="4">
    <location>
        <begin position="58"/>
        <end position="98"/>
    </location>
</feature>
<keyword evidence="3" id="KW-0175">Coiled coil</keyword>
<evidence type="ECO:0000256" key="3">
    <source>
        <dbReference type="SAM" id="Coils"/>
    </source>
</evidence>
<sequence length="177" mass="19694">MLSRRVLSREEESESTDAEVTKEDQDKINTFSRLHNRSKALEEELSAKQDKRDIVIGLSSSITTTTPPPDLHSTGTRDCPLAAGPADPPSQKDKEDLEELATELELADEDELIRYKIGDSFMHVPLSEAQDLLAEQTGEVESEVSTLEEQLEGIKEEISTLKAHLYARFGRGINLEA</sequence>
<organism evidence="5 6">
    <name type="scientific">Cladophialophora carrionii</name>
    <dbReference type="NCBI Taxonomy" id="86049"/>
    <lineage>
        <taxon>Eukaryota</taxon>
        <taxon>Fungi</taxon>
        <taxon>Dikarya</taxon>
        <taxon>Ascomycota</taxon>
        <taxon>Pezizomycotina</taxon>
        <taxon>Eurotiomycetes</taxon>
        <taxon>Chaetothyriomycetidae</taxon>
        <taxon>Chaetothyriales</taxon>
        <taxon>Herpotrichiellaceae</taxon>
        <taxon>Cladophialophora</taxon>
    </lineage>
</organism>
<dbReference type="PANTHER" id="PTHR21100:SF9">
    <property type="entry name" value="PREFOLDIN SUBUNIT 4"/>
    <property type="match status" value="1"/>
</dbReference>
<dbReference type="STRING" id="86049.A0A1C1CMT1"/>
<dbReference type="PIRSF" id="PIRSF016477">
    <property type="entry name" value="Prefoldin_subunit_4"/>
    <property type="match status" value="1"/>
</dbReference>
<dbReference type="GO" id="GO:0005737">
    <property type="term" value="C:cytoplasm"/>
    <property type="evidence" value="ECO:0007669"/>
    <property type="project" value="TreeGrafter"/>
</dbReference>
<dbReference type="Pfam" id="PF01920">
    <property type="entry name" value="Prefoldin_2"/>
    <property type="match status" value="1"/>
</dbReference>
<dbReference type="InterPro" id="IPR016661">
    <property type="entry name" value="PFDN4"/>
</dbReference>
<dbReference type="VEuPathDB" id="FungiDB:CLCR_07442"/>
<comment type="similarity">
    <text evidence="1">Belongs to the prefoldin subunit beta family.</text>
</comment>
<dbReference type="GO" id="GO:0016272">
    <property type="term" value="C:prefoldin complex"/>
    <property type="evidence" value="ECO:0007669"/>
    <property type="project" value="InterPro"/>
</dbReference>
<proteinExistence type="inferred from homology"/>
<keyword evidence="2" id="KW-0143">Chaperone</keyword>
<dbReference type="PANTHER" id="PTHR21100">
    <property type="entry name" value="PREFOLDIN SUBUNIT 4"/>
    <property type="match status" value="1"/>
</dbReference>
<evidence type="ECO:0000256" key="1">
    <source>
        <dbReference type="ARBA" id="ARBA00008045"/>
    </source>
</evidence>
<evidence type="ECO:0000256" key="4">
    <source>
        <dbReference type="SAM" id="MobiDB-lite"/>
    </source>
</evidence>
<keyword evidence="6" id="KW-1185">Reference proteome</keyword>
<evidence type="ECO:0000313" key="6">
    <source>
        <dbReference type="Proteomes" id="UP000094526"/>
    </source>
</evidence>
<dbReference type="EMBL" id="LGRB01000010">
    <property type="protein sequence ID" value="OCT49789.1"/>
    <property type="molecule type" value="Genomic_DNA"/>
</dbReference>
<dbReference type="SUPFAM" id="SSF46579">
    <property type="entry name" value="Prefoldin"/>
    <property type="match status" value="1"/>
</dbReference>
<dbReference type="Gene3D" id="1.10.287.370">
    <property type="match status" value="1"/>
</dbReference>
<reference evidence="6" key="1">
    <citation type="submission" date="2015-07" db="EMBL/GenBank/DDBJ databases">
        <authorList>
            <person name="Teixeira M.M."/>
            <person name="Souza R.C."/>
            <person name="Almeida L.G."/>
            <person name="Vicente V.A."/>
            <person name="de Hoog S."/>
            <person name="Bocca A.L."/>
            <person name="de Almeida S.R."/>
            <person name="Vasconcelos A.T."/>
            <person name="Felipe M.S."/>
        </authorList>
    </citation>
    <scope>NUCLEOTIDE SEQUENCE [LARGE SCALE GENOMIC DNA]</scope>
    <source>
        <strain evidence="6">KSF</strain>
    </source>
</reference>
<dbReference type="GO" id="GO:0051082">
    <property type="term" value="F:unfolded protein binding"/>
    <property type="evidence" value="ECO:0007669"/>
    <property type="project" value="InterPro"/>
</dbReference>
<protein>
    <submittedName>
        <fullName evidence="5">Prefoldin subunit 4</fullName>
    </submittedName>
</protein>
<evidence type="ECO:0000313" key="5">
    <source>
        <dbReference type="EMBL" id="OCT49789.1"/>
    </source>
</evidence>
<dbReference type="VEuPathDB" id="FungiDB:G647_08713"/>
<dbReference type="InterPro" id="IPR002777">
    <property type="entry name" value="PFD_beta-like"/>
</dbReference>
<dbReference type="Proteomes" id="UP000094526">
    <property type="component" value="Unassembled WGS sequence"/>
</dbReference>
<feature type="region of interest" description="Disordered" evidence="4">
    <location>
        <begin position="1"/>
        <end position="31"/>
    </location>
</feature>
<dbReference type="GO" id="GO:0006457">
    <property type="term" value="P:protein folding"/>
    <property type="evidence" value="ECO:0007669"/>
    <property type="project" value="InterPro"/>
</dbReference>
<accession>A0A1C1CMT1</accession>